<gene>
    <name evidence="1" type="ORF">MSHO_51180</name>
</gene>
<accession>A0A7I7LK63</accession>
<dbReference type="AlphaFoldDB" id="A0A7I7LK63"/>
<dbReference type="Proteomes" id="UP000467164">
    <property type="component" value="Chromosome"/>
</dbReference>
<evidence type="ECO:0000313" key="1">
    <source>
        <dbReference type="EMBL" id="BBX59773.1"/>
    </source>
</evidence>
<keyword evidence="2" id="KW-1185">Reference proteome</keyword>
<name>A0A7I7LK63_9MYCO</name>
<organism evidence="1 2">
    <name type="scientific">Mycobacterium shottsii</name>
    <dbReference type="NCBI Taxonomy" id="133549"/>
    <lineage>
        <taxon>Bacteria</taxon>
        <taxon>Bacillati</taxon>
        <taxon>Actinomycetota</taxon>
        <taxon>Actinomycetes</taxon>
        <taxon>Mycobacteriales</taxon>
        <taxon>Mycobacteriaceae</taxon>
        <taxon>Mycobacterium</taxon>
        <taxon>Mycobacterium ulcerans group</taxon>
    </lineage>
</organism>
<protein>
    <submittedName>
        <fullName evidence="1">Uncharacterized protein</fullName>
    </submittedName>
</protein>
<dbReference type="RefSeq" id="WP_198965740.1">
    <property type="nucleotide sequence ID" value="NZ_AP022572.1"/>
</dbReference>
<evidence type="ECO:0000313" key="2">
    <source>
        <dbReference type="Proteomes" id="UP000467164"/>
    </source>
</evidence>
<sequence length="149" mass="16385">MPTTNDNTATTWRDLADQLSADERAAFEHLENLAMPTAVLLDRARLEIEGRLVDIACADIPVPADATWVGKWEKNLKRDGYSRLLVWRESREPSMAVDIDGDQQCDGTVTRYISAYLGDEPKFSSSQARKLAAMLVEAADALDAMGGAI</sequence>
<reference evidence="1 2" key="1">
    <citation type="journal article" date="2019" name="Emerg. Microbes Infect.">
        <title>Comprehensive subspecies identification of 175 nontuberculous mycobacteria species based on 7547 genomic profiles.</title>
        <authorList>
            <person name="Matsumoto Y."/>
            <person name="Kinjo T."/>
            <person name="Motooka D."/>
            <person name="Nabeya D."/>
            <person name="Jung N."/>
            <person name="Uechi K."/>
            <person name="Horii T."/>
            <person name="Iida T."/>
            <person name="Fujita J."/>
            <person name="Nakamura S."/>
        </authorList>
    </citation>
    <scope>NUCLEOTIDE SEQUENCE [LARGE SCALE GENOMIC DNA]</scope>
    <source>
        <strain evidence="1 2">JCM 12657</strain>
    </source>
</reference>
<dbReference type="EMBL" id="AP022572">
    <property type="protein sequence ID" value="BBX59773.1"/>
    <property type="molecule type" value="Genomic_DNA"/>
</dbReference>
<dbReference type="KEGG" id="msho:MSHO_51180"/>
<proteinExistence type="predicted"/>